<sequence length="159" mass="17560">MAWRGWESVPRRWRAGWRKSSDSKLRHPDPGTPTPKHDHAHHRQGKMQKSLRYRRKGLGLTQVQLGELVDVTQQQIASFETGRRRTPISTLPLLARALGVSIEGLVGIPPRTRQARPGTEAAATTRTSAGIAQVQAAPGQRSPRLAARTSRALTSTPQQ</sequence>
<dbReference type="EMBL" id="CP041242">
    <property type="protein sequence ID" value="QDH68882.1"/>
    <property type="molecule type" value="Genomic_DNA"/>
</dbReference>
<evidence type="ECO:0000313" key="3">
    <source>
        <dbReference type="EMBL" id="QDH68882.1"/>
    </source>
</evidence>
<evidence type="ECO:0000256" key="1">
    <source>
        <dbReference type="SAM" id="MobiDB-lite"/>
    </source>
</evidence>
<dbReference type="GO" id="GO:0003677">
    <property type="term" value="F:DNA binding"/>
    <property type="evidence" value="ECO:0007669"/>
    <property type="project" value="InterPro"/>
</dbReference>
<dbReference type="PROSITE" id="PS50943">
    <property type="entry name" value="HTH_CROC1"/>
    <property type="match status" value="1"/>
</dbReference>
<feature type="region of interest" description="Disordered" evidence="1">
    <location>
        <begin position="111"/>
        <end position="159"/>
    </location>
</feature>
<dbReference type="SUPFAM" id="SSF47413">
    <property type="entry name" value="lambda repressor-like DNA-binding domains"/>
    <property type="match status" value="1"/>
</dbReference>
<proteinExistence type="predicted"/>
<accession>A0A514BND3</accession>
<keyword evidence="4" id="KW-1185">Reference proteome</keyword>
<feature type="compositionally biased region" description="Basic residues" evidence="1">
    <location>
        <begin position="38"/>
        <end position="51"/>
    </location>
</feature>
<evidence type="ECO:0000313" key="4">
    <source>
        <dbReference type="Proteomes" id="UP000317199"/>
    </source>
</evidence>
<dbReference type="SMART" id="SM00530">
    <property type="entry name" value="HTH_XRE"/>
    <property type="match status" value="1"/>
</dbReference>
<dbReference type="Gene3D" id="1.10.260.40">
    <property type="entry name" value="lambda repressor-like DNA-binding domains"/>
    <property type="match status" value="1"/>
</dbReference>
<feature type="compositionally biased region" description="Basic and acidic residues" evidence="1">
    <location>
        <begin position="19"/>
        <end position="29"/>
    </location>
</feature>
<protein>
    <submittedName>
        <fullName evidence="3">Helix-turn-helix transcriptional regulator</fullName>
    </submittedName>
</protein>
<dbReference type="OrthoDB" id="3034420at2"/>
<dbReference type="Proteomes" id="UP000317199">
    <property type="component" value="Chromosome"/>
</dbReference>
<gene>
    <name evidence="3" type="ORF">FKV23_01265</name>
</gene>
<dbReference type="Pfam" id="PF01381">
    <property type="entry name" value="HTH_3"/>
    <property type="match status" value="1"/>
</dbReference>
<evidence type="ECO:0000259" key="2">
    <source>
        <dbReference type="PROSITE" id="PS50943"/>
    </source>
</evidence>
<dbReference type="AlphaFoldDB" id="A0A514BND3"/>
<dbReference type="InterPro" id="IPR010982">
    <property type="entry name" value="Lambda_DNA-bd_dom_sf"/>
</dbReference>
<reference evidence="3 4" key="1">
    <citation type="submission" date="2019-06" db="EMBL/GenBank/DDBJ databases">
        <title>Lysobacter alkalisoli sp. nov. isolated from saline-alkali soil.</title>
        <authorList>
            <person name="Sun J.-Q."/>
            <person name="Xu L."/>
        </authorList>
    </citation>
    <scope>NUCLEOTIDE SEQUENCE [LARGE SCALE GENOMIC DNA]</scope>
    <source>
        <strain evidence="3 4">SJ-36</strain>
    </source>
</reference>
<dbReference type="CDD" id="cd00093">
    <property type="entry name" value="HTH_XRE"/>
    <property type="match status" value="1"/>
</dbReference>
<name>A0A514BND3_9GAMM</name>
<organism evidence="3 4">
    <name type="scientific">Marilutibacter alkalisoli</name>
    <dbReference type="NCBI Taxonomy" id="2591633"/>
    <lineage>
        <taxon>Bacteria</taxon>
        <taxon>Pseudomonadati</taxon>
        <taxon>Pseudomonadota</taxon>
        <taxon>Gammaproteobacteria</taxon>
        <taxon>Lysobacterales</taxon>
        <taxon>Lysobacteraceae</taxon>
        <taxon>Marilutibacter</taxon>
    </lineage>
</organism>
<dbReference type="KEGG" id="lyj:FKV23_01265"/>
<dbReference type="InterPro" id="IPR001387">
    <property type="entry name" value="Cro/C1-type_HTH"/>
</dbReference>
<feature type="domain" description="HTH cro/C1-type" evidence="2">
    <location>
        <begin position="51"/>
        <end position="105"/>
    </location>
</feature>
<feature type="region of interest" description="Disordered" evidence="1">
    <location>
        <begin position="15"/>
        <end position="51"/>
    </location>
</feature>